<dbReference type="PANTHER" id="PTHR33067:SF9">
    <property type="entry name" value="RNA-DIRECTED DNA POLYMERASE"/>
    <property type="match status" value="1"/>
</dbReference>
<proteinExistence type="predicted"/>
<evidence type="ECO:0008006" key="3">
    <source>
        <dbReference type="Google" id="ProtNLM"/>
    </source>
</evidence>
<accession>A0ABQ4WLG5</accession>
<dbReference type="InterPro" id="IPR021109">
    <property type="entry name" value="Peptidase_aspartic_dom_sf"/>
</dbReference>
<dbReference type="EMBL" id="BQNB010008746">
    <property type="protein sequence ID" value="GJS53725.1"/>
    <property type="molecule type" value="Genomic_DNA"/>
</dbReference>
<name>A0ABQ4WLG5_9ASTR</name>
<organism evidence="1 2">
    <name type="scientific">Tanacetum coccineum</name>
    <dbReference type="NCBI Taxonomy" id="301880"/>
    <lineage>
        <taxon>Eukaryota</taxon>
        <taxon>Viridiplantae</taxon>
        <taxon>Streptophyta</taxon>
        <taxon>Embryophyta</taxon>
        <taxon>Tracheophyta</taxon>
        <taxon>Spermatophyta</taxon>
        <taxon>Magnoliopsida</taxon>
        <taxon>eudicotyledons</taxon>
        <taxon>Gunneridae</taxon>
        <taxon>Pentapetalae</taxon>
        <taxon>asterids</taxon>
        <taxon>campanulids</taxon>
        <taxon>Asterales</taxon>
        <taxon>Asteraceae</taxon>
        <taxon>Asteroideae</taxon>
        <taxon>Anthemideae</taxon>
        <taxon>Anthemidinae</taxon>
        <taxon>Tanacetum</taxon>
    </lineage>
</organism>
<dbReference type="PANTHER" id="PTHR33067">
    <property type="entry name" value="RNA-DIRECTED DNA POLYMERASE-RELATED"/>
    <property type="match status" value="1"/>
</dbReference>
<dbReference type="Proteomes" id="UP001151760">
    <property type="component" value="Unassembled WGS sequence"/>
</dbReference>
<reference evidence="1" key="2">
    <citation type="submission" date="2022-01" db="EMBL/GenBank/DDBJ databases">
        <authorList>
            <person name="Yamashiro T."/>
            <person name="Shiraishi A."/>
            <person name="Satake H."/>
            <person name="Nakayama K."/>
        </authorList>
    </citation>
    <scope>NUCLEOTIDE SEQUENCE</scope>
</reference>
<dbReference type="Gene3D" id="2.40.70.10">
    <property type="entry name" value="Acid Proteases"/>
    <property type="match status" value="1"/>
</dbReference>
<evidence type="ECO:0000313" key="1">
    <source>
        <dbReference type="EMBL" id="GJS53725.1"/>
    </source>
</evidence>
<reference evidence="1" key="1">
    <citation type="journal article" date="2022" name="Int. J. Mol. Sci.">
        <title>Draft Genome of Tanacetum Coccineum: Genomic Comparison of Closely Related Tanacetum-Family Plants.</title>
        <authorList>
            <person name="Yamashiro T."/>
            <person name="Shiraishi A."/>
            <person name="Nakayama K."/>
            <person name="Satake H."/>
        </authorList>
    </citation>
    <scope>NUCLEOTIDE SEQUENCE</scope>
</reference>
<keyword evidence="2" id="KW-1185">Reference proteome</keyword>
<sequence>MTKLTLEESLIMFMVKIAKRHDEHSNLIKEIQASTDFTLRNQQAMIKALEIQVKQISIILPRNLSRNLQSSTEVKPIVNDEMISTSVKTDMPSICRIDASQYAVSNLQNKNLFFDSKKTTLPSPSRLNDDYWDELKETDGEKDLEAHYTNAKPLGKAFPQKDKDPRSFTLSCFINHMCFNKALADLGASVSVMPYSTYTTLGLGDLIPTKLIFELADRIVK</sequence>
<gene>
    <name evidence="1" type="ORF">Tco_0627087</name>
</gene>
<protein>
    <recommendedName>
        <fullName evidence="3">Reverse transcriptase domain-containing protein</fullName>
    </recommendedName>
</protein>
<evidence type="ECO:0000313" key="2">
    <source>
        <dbReference type="Proteomes" id="UP001151760"/>
    </source>
</evidence>
<comment type="caution">
    <text evidence="1">The sequence shown here is derived from an EMBL/GenBank/DDBJ whole genome shotgun (WGS) entry which is preliminary data.</text>
</comment>